<evidence type="ECO:0000259" key="4">
    <source>
        <dbReference type="PROSITE" id="PS50249"/>
    </source>
</evidence>
<keyword evidence="2" id="KW-0539">Nucleus</keyword>
<dbReference type="InterPro" id="IPR037518">
    <property type="entry name" value="MPN"/>
</dbReference>
<dbReference type="Proteomes" id="UP001203852">
    <property type="component" value="Unassembled WGS sequence"/>
</dbReference>
<evidence type="ECO:0000256" key="3">
    <source>
        <dbReference type="SAM" id="MobiDB-lite"/>
    </source>
</evidence>
<proteinExistence type="inferred from homology"/>
<name>A0AAN6E426_9EURO</name>
<protein>
    <recommendedName>
        <fullName evidence="2">COP9 signalosome complex subunit 6</fullName>
    </recommendedName>
</protein>
<evidence type="ECO:0000256" key="2">
    <source>
        <dbReference type="RuleBase" id="RU367006"/>
    </source>
</evidence>
<feature type="compositionally biased region" description="Gly residues" evidence="3">
    <location>
        <begin position="400"/>
        <end position="409"/>
    </location>
</feature>
<feature type="domain" description="MPN" evidence="4">
    <location>
        <begin position="21"/>
        <end position="165"/>
    </location>
</feature>
<organism evidence="5 6">
    <name type="scientific">Exophiala viscosa</name>
    <dbReference type="NCBI Taxonomy" id="2486360"/>
    <lineage>
        <taxon>Eukaryota</taxon>
        <taxon>Fungi</taxon>
        <taxon>Dikarya</taxon>
        <taxon>Ascomycota</taxon>
        <taxon>Pezizomycotina</taxon>
        <taxon>Eurotiomycetes</taxon>
        <taxon>Chaetothyriomycetidae</taxon>
        <taxon>Chaetothyriales</taxon>
        <taxon>Herpotrichiellaceae</taxon>
        <taxon>Exophiala</taxon>
    </lineage>
</organism>
<comment type="subcellular location">
    <subcellularLocation>
        <location evidence="2">Cytoplasm</location>
    </subcellularLocation>
    <subcellularLocation>
        <location evidence="2">Nucleus</location>
    </subcellularLocation>
</comment>
<comment type="similarity">
    <text evidence="1 2">Belongs to the peptidase M67A family. CSN6 subfamily.</text>
</comment>
<comment type="function">
    <text evidence="2">Component of the COP9 signalosome complex (CSN), a complex involved in various cellular and developmental processes.</text>
</comment>
<dbReference type="GO" id="GO:0008237">
    <property type="term" value="F:metallopeptidase activity"/>
    <property type="evidence" value="ECO:0007669"/>
    <property type="project" value="InterPro"/>
</dbReference>
<dbReference type="InterPro" id="IPR000555">
    <property type="entry name" value="JAMM/MPN+_dom"/>
</dbReference>
<evidence type="ECO:0000313" key="6">
    <source>
        <dbReference type="Proteomes" id="UP001203852"/>
    </source>
</evidence>
<dbReference type="GO" id="GO:0000338">
    <property type="term" value="P:protein deneddylation"/>
    <property type="evidence" value="ECO:0007669"/>
    <property type="project" value="InterPro"/>
</dbReference>
<dbReference type="CDD" id="cd08063">
    <property type="entry name" value="MPN_CSN6"/>
    <property type="match status" value="1"/>
</dbReference>
<evidence type="ECO:0000256" key="1">
    <source>
        <dbReference type="ARBA" id="ARBA00010893"/>
    </source>
</evidence>
<dbReference type="GO" id="GO:0005737">
    <property type="term" value="C:cytoplasm"/>
    <property type="evidence" value="ECO:0007669"/>
    <property type="project" value="UniProtKB-SubCell"/>
</dbReference>
<feature type="region of interest" description="Disordered" evidence="3">
    <location>
        <begin position="216"/>
        <end position="258"/>
    </location>
</feature>
<dbReference type="AlphaFoldDB" id="A0AAN6E426"/>
<keyword evidence="6" id="KW-1185">Reference proteome</keyword>
<sequence length="435" mass="46119">MAQTSPNPLISSKPSDTGLTVSLHPLVLLTVSDQITRQSVRKQQGPVAGALLGQQRGREITAEHAFPVELVRISEGKWQFNEEWMEMRIQQYKDVHKAPALECVGWFTLCPESGPLPEQVTLHKQAITFSSDSAILLALHPESISAGDTTGGKLPISVYESVLEGDHPKDEGSMQVDGQESTDIKFRHLSYTIDTDETEMIAIDYVAKGAGSAVAVDDSASQEPSSKPTETAPPDKKGKKRADLPSDDTSPEATNGVADTNYALTPEEQDQVANLTTRLNSVKMLQSRISLLRSFIQTLPPSYISDQESVAITPTSPDPSHLPHLRSIQALLTRLSLLTPIDSASSAQPLAAASQAQSNDVALASMLALLGQDIQALSELGRKFATVESSRGAKSKHGAGPKGAAGGAGNSFEGVGESDGRFAGAAVSNSGGMMV</sequence>
<dbReference type="EMBL" id="MU404350">
    <property type="protein sequence ID" value="KAI1617744.1"/>
    <property type="molecule type" value="Genomic_DNA"/>
</dbReference>
<dbReference type="PANTHER" id="PTHR10540">
    <property type="entry name" value="EUKARYOTIC TRANSLATION INITIATION FACTOR 3 SUBUNIT F-RELATED"/>
    <property type="match status" value="1"/>
</dbReference>
<dbReference type="InterPro" id="IPR033859">
    <property type="entry name" value="MPN_CSN6"/>
</dbReference>
<keyword evidence="2" id="KW-0736">Signalosome</keyword>
<dbReference type="PROSITE" id="PS50249">
    <property type="entry name" value="MPN"/>
    <property type="match status" value="1"/>
</dbReference>
<accession>A0AAN6E426</accession>
<gene>
    <name evidence="5" type="ORF">EDD36DRAFT_424872</name>
</gene>
<reference evidence="5" key="1">
    <citation type="journal article" date="2022" name="bioRxiv">
        <title>Deciphering the potential niche of two novel black yeast fungi from a biological soil crust based on their genomes, phenotypes, and melanin regulation.</title>
        <authorList>
            <consortium name="DOE Joint Genome Institute"/>
            <person name="Carr E.C."/>
            <person name="Barton Q."/>
            <person name="Grambo S."/>
            <person name="Sullivan M."/>
            <person name="Renfro C.M."/>
            <person name="Kuo A."/>
            <person name="Pangilinan J."/>
            <person name="Lipzen A."/>
            <person name="Keymanesh K."/>
            <person name="Savage E."/>
            <person name="Barry K."/>
            <person name="Grigoriev I.V."/>
            <person name="Riekhof W.R."/>
            <person name="Harris S.S."/>
        </authorList>
    </citation>
    <scope>NUCLEOTIDE SEQUENCE</scope>
    <source>
        <strain evidence="5">JF 03-4F</strain>
    </source>
</reference>
<dbReference type="Gene3D" id="3.40.140.10">
    <property type="entry name" value="Cytidine Deaminase, domain 2"/>
    <property type="match status" value="1"/>
</dbReference>
<dbReference type="PANTHER" id="PTHR10540:SF8">
    <property type="entry name" value="COP9 SIGNALOSOME COMPLEX SUBUNIT 6"/>
    <property type="match status" value="1"/>
</dbReference>
<dbReference type="Pfam" id="PF01398">
    <property type="entry name" value="JAB"/>
    <property type="match status" value="1"/>
</dbReference>
<comment type="caution">
    <text evidence="5">The sequence shown here is derived from an EMBL/GenBank/DDBJ whole genome shotgun (WGS) entry which is preliminary data.</text>
</comment>
<feature type="compositionally biased region" description="Basic and acidic residues" evidence="3">
    <location>
        <begin position="233"/>
        <end position="244"/>
    </location>
</feature>
<evidence type="ECO:0000313" key="5">
    <source>
        <dbReference type="EMBL" id="KAI1617744.1"/>
    </source>
</evidence>
<dbReference type="GO" id="GO:0008180">
    <property type="term" value="C:COP9 signalosome"/>
    <property type="evidence" value="ECO:0007669"/>
    <property type="project" value="UniProtKB-UniRule"/>
</dbReference>
<keyword evidence="2" id="KW-0963">Cytoplasm</keyword>
<feature type="region of interest" description="Disordered" evidence="3">
    <location>
        <begin position="388"/>
        <end position="435"/>
    </location>
</feature>